<gene>
    <name evidence="1" type="ORF">KQX54_020169</name>
</gene>
<dbReference type="Proteomes" id="UP000826195">
    <property type="component" value="Unassembled WGS sequence"/>
</dbReference>
<proteinExistence type="predicted"/>
<protein>
    <submittedName>
        <fullName evidence="1">Uncharacterized protein</fullName>
    </submittedName>
</protein>
<keyword evidence="2" id="KW-1185">Reference proteome</keyword>
<name>A0AAV7I4H6_COTGL</name>
<sequence length="88" mass="9888">MMGYGYSERRRAACQGCLVGSSEAPTWCPARSFGISLTPWLIIFILFPQAHPDREFRPHETAAVVLILIKDLNPVDGGWQTKEEINNL</sequence>
<accession>A0AAV7I4H6</accession>
<reference evidence="1 2" key="1">
    <citation type="journal article" date="2021" name="J. Hered.">
        <title>A chromosome-level genome assembly of the parasitoid wasp, Cotesia glomerata (Hymenoptera: Braconidae).</title>
        <authorList>
            <person name="Pinto B.J."/>
            <person name="Weis J.J."/>
            <person name="Gamble T."/>
            <person name="Ode P.J."/>
            <person name="Paul R."/>
            <person name="Zaspel J.M."/>
        </authorList>
    </citation>
    <scope>NUCLEOTIDE SEQUENCE [LARGE SCALE GENOMIC DNA]</scope>
    <source>
        <strain evidence="1">CgM1</strain>
    </source>
</reference>
<evidence type="ECO:0000313" key="2">
    <source>
        <dbReference type="Proteomes" id="UP000826195"/>
    </source>
</evidence>
<dbReference type="AlphaFoldDB" id="A0AAV7I4H6"/>
<evidence type="ECO:0000313" key="1">
    <source>
        <dbReference type="EMBL" id="KAH0540839.1"/>
    </source>
</evidence>
<dbReference type="EMBL" id="JAHXZJ010002609">
    <property type="protein sequence ID" value="KAH0540839.1"/>
    <property type="molecule type" value="Genomic_DNA"/>
</dbReference>
<comment type="caution">
    <text evidence="1">The sequence shown here is derived from an EMBL/GenBank/DDBJ whole genome shotgun (WGS) entry which is preliminary data.</text>
</comment>
<organism evidence="1 2">
    <name type="scientific">Cotesia glomerata</name>
    <name type="common">Lepidopteran parasitic wasp</name>
    <name type="synonym">Apanteles glomeratus</name>
    <dbReference type="NCBI Taxonomy" id="32391"/>
    <lineage>
        <taxon>Eukaryota</taxon>
        <taxon>Metazoa</taxon>
        <taxon>Ecdysozoa</taxon>
        <taxon>Arthropoda</taxon>
        <taxon>Hexapoda</taxon>
        <taxon>Insecta</taxon>
        <taxon>Pterygota</taxon>
        <taxon>Neoptera</taxon>
        <taxon>Endopterygota</taxon>
        <taxon>Hymenoptera</taxon>
        <taxon>Apocrita</taxon>
        <taxon>Ichneumonoidea</taxon>
        <taxon>Braconidae</taxon>
        <taxon>Microgastrinae</taxon>
        <taxon>Cotesia</taxon>
    </lineage>
</organism>